<evidence type="ECO:0000256" key="2">
    <source>
        <dbReference type="ARBA" id="ARBA00004749"/>
    </source>
</evidence>
<dbReference type="Pfam" id="PF01494">
    <property type="entry name" value="FAD_binding_3"/>
    <property type="match status" value="1"/>
</dbReference>
<keyword evidence="7 9" id="KW-0503">Monooxygenase</keyword>
<dbReference type="InterPro" id="IPR051205">
    <property type="entry name" value="UbiH/COQ6_monooxygenase"/>
</dbReference>
<accession>A0ABT7DTW9</accession>
<sequence>MKTNAIPRHVDVLIVGGGPVGGALALLLAKSGVDCLLVEARRARPKDARALAVSWSSRHTLDGLGAWSRRATAINEVHVSQQGGFGRVRLRRSDLGLPALGYVTGYSDLAAAIDRELESSAAVCLFGAKVSSLRMLDRYGVAEIETEQERELVTARLVVLAEGGRLAEEVGLIANSHDYGQCAVVCELTTDRPHDHVAYERFAHDGPLALLPNGNGFSLVWTRPLALAEDTLNLSEAALLAALQARMGDRVGCFVSAGPRSVFPLKHRWLRETVGRRLAVIGNAAQTLHPVAGQGFNLGLRDALALAQILAQGGDPGSPEVLRRYANARKGDSTATSLFTDGLVRLFSRPDSLFGQASAVGMTLLDNLPLARKGFAARMVFGSRVVPR</sequence>
<reference evidence="9" key="1">
    <citation type="submission" date="2023-03" db="EMBL/GenBank/DDBJ databases">
        <title>Chitinimonas shenzhenensis gen. nov., sp. nov., a novel member of family Burkholderiaceae isolated from activated sludge collected in Shen Zhen, China.</title>
        <authorList>
            <person name="Wang X."/>
        </authorList>
    </citation>
    <scope>NUCLEOTIDE SEQUENCE</scope>
    <source>
        <strain evidence="9">DQS-5</strain>
    </source>
</reference>
<dbReference type="InterPro" id="IPR002938">
    <property type="entry name" value="FAD-bd"/>
</dbReference>
<organism evidence="9 10">
    <name type="scientific">Parachitinimonas caeni</name>
    <dbReference type="NCBI Taxonomy" id="3031301"/>
    <lineage>
        <taxon>Bacteria</taxon>
        <taxon>Pseudomonadati</taxon>
        <taxon>Pseudomonadota</taxon>
        <taxon>Betaproteobacteria</taxon>
        <taxon>Neisseriales</taxon>
        <taxon>Chitinibacteraceae</taxon>
        <taxon>Parachitinimonas</taxon>
    </lineage>
</organism>
<evidence type="ECO:0000256" key="7">
    <source>
        <dbReference type="ARBA" id="ARBA00023033"/>
    </source>
</evidence>
<dbReference type="RefSeq" id="WP_284099816.1">
    <property type="nucleotide sequence ID" value="NZ_JARRAF010000005.1"/>
</dbReference>
<dbReference type="PROSITE" id="PS01304">
    <property type="entry name" value="UBIH"/>
    <property type="match status" value="1"/>
</dbReference>
<keyword evidence="6" id="KW-0560">Oxidoreductase</keyword>
<keyword evidence="10" id="KW-1185">Reference proteome</keyword>
<evidence type="ECO:0000256" key="1">
    <source>
        <dbReference type="ARBA" id="ARBA00001974"/>
    </source>
</evidence>
<dbReference type="PANTHER" id="PTHR43876:SF7">
    <property type="entry name" value="UBIQUINONE BIOSYNTHESIS MONOOXYGENASE COQ6, MITOCHONDRIAL"/>
    <property type="match status" value="1"/>
</dbReference>
<dbReference type="InterPro" id="IPR010971">
    <property type="entry name" value="UbiH/COQ6"/>
</dbReference>
<dbReference type="SUPFAM" id="SSF51905">
    <property type="entry name" value="FAD/NAD(P)-binding domain"/>
    <property type="match status" value="1"/>
</dbReference>
<proteinExistence type="inferred from homology"/>
<evidence type="ECO:0000256" key="5">
    <source>
        <dbReference type="ARBA" id="ARBA00022827"/>
    </source>
</evidence>
<dbReference type="Gene3D" id="3.50.50.60">
    <property type="entry name" value="FAD/NAD(P)-binding domain"/>
    <property type="match status" value="2"/>
</dbReference>
<dbReference type="PRINTS" id="PR00420">
    <property type="entry name" value="RNGMNOXGNASE"/>
</dbReference>
<comment type="pathway">
    <text evidence="2">Cofactor biosynthesis; ubiquinone biosynthesis.</text>
</comment>
<dbReference type="EMBL" id="JARRAF010000005">
    <property type="protein sequence ID" value="MDK2123516.1"/>
    <property type="molecule type" value="Genomic_DNA"/>
</dbReference>
<dbReference type="InterPro" id="IPR036188">
    <property type="entry name" value="FAD/NAD-bd_sf"/>
</dbReference>
<evidence type="ECO:0000256" key="4">
    <source>
        <dbReference type="ARBA" id="ARBA00022630"/>
    </source>
</evidence>
<evidence type="ECO:0000313" key="10">
    <source>
        <dbReference type="Proteomes" id="UP001172778"/>
    </source>
</evidence>
<comment type="cofactor">
    <cofactor evidence="1">
        <name>FAD</name>
        <dbReference type="ChEBI" id="CHEBI:57692"/>
    </cofactor>
</comment>
<dbReference type="NCBIfam" id="TIGR01988">
    <property type="entry name" value="Ubi-OHases"/>
    <property type="match status" value="1"/>
</dbReference>
<keyword evidence="5" id="KW-0274">FAD</keyword>
<dbReference type="InterPro" id="IPR018168">
    <property type="entry name" value="Ubi_Hdrlase_CS"/>
</dbReference>
<dbReference type="GO" id="GO:0004497">
    <property type="term" value="F:monooxygenase activity"/>
    <property type="evidence" value="ECO:0007669"/>
    <property type="project" value="UniProtKB-KW"/>
</dbReference>
<keyword evidence="4" id="KW-0285">Flavoprotein</keyword>
<evidence type="ECO:0000256" key="3">
    <source>
        <dbReference type="ARBA" id="ARBA00005349"/>
    </source>
</evidence>
<feature type="domain" description="FAD-binding" evidence="8">
    <location>
        <begin position="10"/>
        <end position="330"/>
    </location>
</feature>
<dbReference type="Proteomes" id="UP001172778">
    <property type="component" value="Unassembled WGS sequence"/>
</dbReference>
<evidence type="ECO:0000259" key="8">
    <source>
        <dbReference type="Pfam" id="PF01494"/>
    </source>
</evidence>
<evidence type="ECO:0000256" key="6">
    <source>
        <dbReference type="ARBA" id="ARBA00023002"/>
    </source>
</evidence>
<comment type="caution">
    <text evidence="9">The sequence shown here is derived from an EMBL/GenBank/DDBJ whole genome shotgun (WGS) entry which is preliminary data.</text>
</comment>
<dbReference type="Gene3D" id="3.30.9.10">
    <property type="entry name" value="D-Amino Acid Oxidase, subunit A, domain 2"/>
    <property type="match status" value="1"/>
</dbReference>
<comment type="similarity">
    <text evidence="3">Belongs to the UbiH/COQ6 family.</text>
</comment>
<dbReference type="PANTHER" id="PTHR43876">
    <property type="entry name" value="UBIQUINONE BIOSYNTHESIS MONOOXYGENASE COQ6, MITOCHONDRIAL"/>
    <property type="match status" value="1"/>
</dbReference>
<evidence type="ECO:0000313" key="9">
    <source>
        <dbReference type="EMBL" id="MDK2123516.1"/>
    </source>
</evidence>
<gene>
    <name evidence="9" type="ORF">PZA18_05575</name>
</gene>
<protein>
    <submittedName>
        <fullName evidence="9">FAD-dependent monooxygenase</fullName>
    </submittedName>
</protein>
<name>A0ABT7DTW9_9NEIS</name>